<dbReference type="EMBL" id="HACG01011166">
    <property type="protein sequence ID" value="CEK58031.1"/>
    <property type="molecule type" value="Transcribed_RNA"/>
</dbReference>
<sequence>SHNMLPDSEQIQNCLACLSLLLQDQNLHTLIGQPENATWVCSVVDSLYQLLSSMAVLPGEEVANLFQDDRRDDFDEE</sequence>
<proteinExistence type="predicted"/>
<name>A0A0B6YQJ3_9EUPU</name>
<protein>
    <submittedName>
        <fullName evidence="1">Uncharacterized protein</fullName>
    </submittedName>
</protein>
<evidence type="ECO:0000313" key="1">
    <source>
        <dbReference type="EMBL" id="CEK58031.1"/>
    </source>
</evidence>
<reference evidence="1" key="1">
    <citation type="submission" date="2014-12" db="EMBL/GenBank/DDBJ databases">
        <title>Insight into the proteome of Arion vulgaris.</title>
        <authorList>
            <person name="Aradska J."/>
            <person name="Bulat T."/>
            <person name="Smidak R."/>
            <person name="Sarate P."/>
            <person name="Gangsoo J."/>
            <person name="Sialana F."/>
            <person name="Bilban M."/>
            <person name="Lubec G."/>
        </authorList>
    </citation>
    <scope>NUCLEOTIDE SEQUENCE</scope>
    <source>
        <tissue evidence="1">Skin</tissue>
    </source>
</reference>
<feature type="non-terminal residue" evidence="1">
    <location>
        <position position="1"/>
    </location>
</feature>
<dbReference type="AlphaFoldDB" id="A0A0B6YQJ3"/>
<organism evidence="1">
    <name type="scientific">Arion vulgaris</name>
    <dbReference type="NCBI Taxonomy" id="1028688"/>
    <lineage>
        <taxon>Eukaryota</taxon>
        <taxon>Metazoa</taxon>
        <taxon>Spiralia</taxon>
        <taxon>Lophotrochozoa</taxon>
        <taxon>Mollusca</taxon>
        <taxon>Gastropoda</taxon>
        <taxon>Heterobranchia</taxon>
        <taxon>Euthyneura</taxon>
        <taxon>Panpulmonata</taxon>
        <taxon>Eupulmonata</taxon>
        <taxon>Stylommatophora</taxon>
        <taxon>Helicina</taxon>
        <taxon>Arionoidea</taxon>
        <taxon>Arionidae</taxon>
        <taxon>Arion</taxon>
    </lineage>
</organism>
<accession>A0A0B6YQJ3</accession>
<feature type="non-terminal residue" evidence="1">
    <location>
        <position position="77"/>
    </location>
</feature>
<gene>
    <name evidence="1" type="primary">ORF31796</name>
</gene>